<reference evidence="1" key="1">
    <citation type="journal article" date="2015" name="Nature">
        <title>Complex archaea that bridge the gap between prokaryotes and eukaryotes.</title>
        <authorList>
            <person name="Spang A."/>
            <person name="Saw J.H."/>
            <person name="Jorgensen S.L."/>
            <person name="Zaremba-Niedzwiedzka K."/>
            <person name="Martijn J."/>
            <person name="Lind A.E."/>
            <person name="van Eijk R."/>
            <person name="Schleper C."/>
            <person name="Guy L."/>
            <person name="Ettema T.J."/>
        </authorList>
    </citation>
    <scope>NUCLEOTIDE SEQUENCE</scope>
</reference>
<sequence>MGVLIHADNKIEWQVPFALKMQEGLKQIGIHSAITRSRTRSSDIAILCGTTLWRQVESSGRYLLVDRASIGDPEYVQLVWDGHGRRGDHCVPEHTGNRWKSVGIKARKWKKRGSRIILCGQTETYSPHYKSLEDWYSKVAGHATHFRGHPAGANPTTLPRTSYWQECKLAITLNSSVGVDTVLEGIPTVT</sequence>
<gene>
    <name evidence="1" type="ORF">LCGC14_2438610</name>
</gene>
<dbReference type="AlphaFoldDB" id="A0A0F9EDM0"/>
<protein>
    <submittedName>
        <fullName evidence="1">Uncharacterized protein</fullName>
    </submittedName>
</protein>
<proteinExistence type="predicted"/>
<comment type="caution">
    <text evidence="1">The sequence shown here is derived from an EMBL/GenBank/DDBJ whole genome shotgun (WGS) entry which is preliminary data.</text>
</comment>
<organism evidence="1">
    <name type="scientific">marine sediment metagenome</name>
    <dbReference type="NCBI Taxonomy" id="412755"/>
    <lineage>
        <taxon>unclassified sequences</taxon>
        <taxon>metagenomes</taxon>
        <taxon>ecological metagenomes</taxon>
    </lineage>
</organism>
<dbReference type="EMBL" id="LAZR01037470">
    <property type="protein sequence ID" value="KKL22123.1"/>
    <property type="molecule type" value="Genomic_DNA"/>
</dbReference>
<accession>A0A0F9EDM0</accession>
<feature type="non-terminal residue" evidence="1">
    <location>
        <position position="190"/>
    </location>
</feature>
<name>A0A0F9EDM0_9ZZZZ</name>
<evidence type="ECO:0000313" key="1">
    <source>
        <dbReference type="EMBL" id="KKL22123.1"/>
    </source>
</evidence>